<dbReference type="GO" id="GO:0019005">
    <property type="term" value="C:SCF ubiquitin ligase complex"/>
    <property type="evidence" value="ECO:0007669"/>
    <property type="project" value="TreeGrafter"/>
</dbReference>
<name>A0AAE0PG33_SORBR</name>
<accession>A0AAE0PG33</accession>
<proteinExistence type="predicted"/>
<dbReference type="Gene3D" id="3.80.10.10">
    <property type="entry name" value="Ribonuclease Inhibitor"/>
    <property type="match status" value="1"/>
</dbReference>
<dbReference type="InterPro" id="IPR032675">
    <property type="entry name" value="LRR_dom_sf"/>
</dbReference>
<dbReference type="PANTHER" id="PTHR13318">
    <property type="entry name" value="PARTNER OF PAIRED, ISOFORM B-RELATED"/>
    <property type="match status" value="1"/>
</dbReference>
<dbReference type="Proteomes" id="UP001281003">
    <property type="component" value="Unassembled WGS sequence"/>
</dbReference>
<evidence type="ECO:0000313" key="1">
    <source>
        <dbReference type="EMBL" id="KAK3399319.1"/>
    </source>
</evidence>
<dbReference type="PANTHER" id="PTHR13318:SF190">
    <property type="entry name" value="PARTNER OF PAIRED, ISOFORM B"/>
    <property type="match status" value="1"/>
</dbReference>
<protein>
    <submittedName>
        <fullName evidence="1">Uncharacterized protein</fullName>
    </submittedName>
</protein>
<organism evidence="1 2">
    <name type="scientific">Sordaria brevicollis</name>
    <dbReference type="NCBI Taxonomy" id="83679"/>
    <lineage>
        <taxon>Eukaryota</taxon>
        <taxon>Fungi</taxon>
        <taxon>Dikarya</taxon>
        <taxon>Ascomycota</taxon>
        <taxon>Pezizomycotina</taxon>
        <taxon>Sordariomycetes</taxon>
        <taxon>Sordariomycetidae</taxon>
        <taxon>Sordariales</taxon>
        <taxon>Sordariaceae</taxon>
        <taxon>Sordaria</taxon>
    </lineage>
</organism>
<dbReference type="EMBL" id="JAUTDP010000005">
    <property type="protein sequence ID" value="KAK3399319.1"/>
    <property type="molecule type" value="Genomic_DNA"/>
</dbReference>
<gene>
    <name evidence="1" type="ORF">B0T20DRAFT_351954</name>
</gene>
<dbReference type="GO" id="GO:0031146">
    <property type="term" value="P:SCF-dependent proteasomal ubiquitin-dependent protein catabolic process"/>
    <property type="evidence" value="ECO:0007669"/>
    <property type="project" value="TreeGrafter"/>
</dbReference>
<comment type="caution">
    <text evidence="1">The sequence shown here is derived from an EMBL/GenBank/DDBJ whole genome shotgun (WGS) entry which is preliminary data.</text>
</comment>
<reference evidence="1" key="2">
    <citation type="submission" date="2023-07" db="EMBL/GenBank/DDBJ databases">
        <authorList>
            <consortium name="Lawrence Berkeley National Laboratory"/>
            <person name="Haridas S."/>
            <person name="Hensen N."/>
            <person name="Bonometti L."/>
            <person name="Westerberg I."/>
            <person name="Brannstrom I.O."/>
            <person name="Guillou S."/>
            <person name="Cros-Aarteil S."/>
            <person name="Calhoun S."/>
            <person name="Kuo A."/>
            <person name="Mondo S."/>
            <person name="Pangilinan J."/>
            <person name="Riley R."/>
            <person name="LaButti K."/>
            <person name="Andreopoulos B."/>
            <person name="Lipzen A."/>
            <person name="Chen C."/>
            <person name="Yanf M."/>
            <person name="Daum C."/>
            <person name="Ng V."/>
            <person name="Clum A."/>
            <person name="Steindorff A."/>
            <person name="Ohm R."/>
            <person name="Martin F."/>
            <person name="Silar P."/>
            <person name="Natvig D."/>
            <person name="Lalanne C."/>
            <person name="Gautier V."/>
            <person name="Ament-velasquez S.L."/>
            <person name="Kruys A."/>
            <person name="Hutchinson M.I."/>
            <person name="Powell A.J."/>
            <person name="Barry K."/>
            <person name="Miller A.N."/>
            <person name="Grigoriev I.V."/>
            <person name="Debuchy R."/>
            <person name="Gladieux P."/>
            <person name="Thoren M.H."/>
            <person name="Johannesson H."/>
        </authorList>
    </citation>
    <scope>NUCLEOTIDE SEQUENCE</scope>
    <source>
        <strain evidence="1">FGSC 1904</strain>
    </source>
</reference>
<sequence>MIYIPLWISRLSGLRRFDIHDAGLLNKKSAVALAQNCPALRRFTCVRIPNEEAEKCISNLLQSLPPNTMEIFFVSMGAVSGPDLPAGLARHAGSLRRLSLTGLGTRALGALSELRHCNALESLHLNASGAGPDFDFAHSPSYSQCVEWLQDCTRLTHLDLSSFIGSTQLLKDSLPGPKLRLQSLSLGLVESNAPWYDELHHQTKLAYLSIEVPRLEFQELGPASGRCQGLAAGIGRCPNLRELDVEERFSVADMTNIGEGALGLEKISFSGTLVHDEHIMPLANLPRLKEIYVTGDSAFTANGILRLFEKMQENPDHNHEGFSFGAVFQQGDSIQGEEYKRLHEVAKRAFGGKVNIQFIDNEGEGYYLSDE</sequence>
<reference evidence="1" key="1">
    <citation type="journal article" date="2023" name="Mol. Phylogenet. Evol.">
        <title>Genome-scale phylogeny and comparative genomics of the fungal order Sordariales.</title>
        <authorList>
            <person name="Hensen N."/>
            <person name="Bonometti L."/>
            <person name="Westerberg I."/>
            <person name="Brannstrom I.O."/>
            <person name="Guillou S."/>
            <person name="Cros-Aarteil S."/>
            <person name="Calhoun S."/>
            <person name="Haridas S."/>
            <person name="Kuo A."/>
            <person name="Mondo S."/>
            <person name="Pangilinan J."/>
            <person name="Riley R."/>
            <person name="LaButti K."/>
            <person name="Andreopoulos B."/>
            <person name="Lipzen A."/>
            <person name="Chen C."/>
            <person name="Yan M."/>
            <person name="Daum C."/>
            <person name="Ng V."/>
            <person name="Clum A."/>
            <person name="Steindorff A."/>
            <person name="Ohm R.A."/>
            <person name="Martin F."/>
            <person name="Silar P."/>
            <person name="Natvig D.O."/>
            <person name="Lalanne C."/>
            <person name="Gautier V."/>
            <person name="Ament-Velasquez S.L."/>
            <person name="Kruys A."/>
            <person name="Hutchinson M.I."/>
            <person name="Powell A.J."/>
            <person name="Barry K."/>
            <person name="Miller A.N."/>
            <person name="Grigoriev I.V."/>
            <person name="Debuchy R."/>
            <person name="Gladieux P."/>
            <person name="Hiltunen Thoren M."/>
            <person name="Johannesson H."/>
        </authorList>
    </citation>
    <scope>NUCLEOTIDE SEQUENCE</scope>
    <source>
        <strain evidence="1">FGSC 1904</strain>
    </source>
</reference>
<dbReference type="SUPFAM" id="SSF52047">
    <property type="entry name" value="RNI-like"/>
    <property type="match status" value="1"/>
</dbReference>
<evidence type="ECO:0000313" key="2">
    <source>
        <dbReference type="Proteomes" id="UP001281003"/>
    </source>
</evidence>
<keyword evidence="2" id="KW-1185">Reference proteome</keyword>
<dbReference type="AlphaFoldDB" id="A0AAE0PG33"/>